<accession>A0A2K8SGN1</accession>
<dbReference type="RefSeq" id="WP_339382235.1">
    <property type="nucleotide sequence ID" value="NZ_CAWNNC010000001.1"/>
</dbReference>
<keyword evidence="2" id="KW-1185">Reference proteome</keyword>
<evidence type="ECO:0000313" key="2">
    <source>
        <dbReference type="Proteomes" id="UP000232003"/>
    </source>
</evidence>
<dbReference type="KEGG" id="nfl:COO91_00418"/>
<protein>
    <submittedName>
        <fullName evidence="1">Uncharacterized protein</fullName>
    </submittedName>
</protein>
<dbReference type="Proteomes" id="UP000232003">
    <property type="component" value="Chromosome"/>
</dbReference>
<name>A0A2K8SGN1_9NOSO</name>
<dbReference type="AlphaFoldDB" id="A0A2K8SGN1"/>
<reference evidence="1 2" key="1">
    <citation type="submission" date="2017-11" db="EMBL/GenBank/DDBJ databases">
        <title>Complete genome of a free-living desiccation-tolerant cyanobacterium and its photosynthetic adaptation to extreme terrestrial habitat.</title>
        <authorList>
            <person name="Shang J."/>
        </authorList>
    </citation>
    <scope>NUCLEOTIDE SEQUENCE [LARGE SCALE GENOMIC DNA]</scope>
    <source>
        <strain evidence="1 2">CCNUN1</strain>
    </source>
</reference>
<dbReference type="EMBL" id="CP024785">
    <property type="protein sequence ID" value="AUB34589.1"/>
    <property type="molecule type" value="Genomic_DNA"/>
</dbReference>
<gene>
    <name evidence="1" type="ORF">COO91_00418</name>
</gene>
<sequence length="53" mass="5931">MIAFNRGATRSYSLVRRAEQVGTMALLVETMALSVETMALLVETIKLQEFALR</sequence>
<evidence type="ECO:0000313" key="1">
    <source>
        <dbReference type="EMBL" id="AUB34589.1"/>
    </source>
</evidence>
<proteinExistence type="predicted"/>
<organism evidence="1 2">
    <name type="scientific">Nostoc flagelliforme CCNUN1</name>
    <dbReference type="NCBI Taxonomy" id="2038116"/>
    <lineage>
        <taxon>Bacteria</taxon>
        <taxon>Bacillati</taxon>
        <taxon>Cyanobacteriota</taxon>
        <taxon>Cyanophyceae</taxon>
        <taxon>Nostocales</taxon>
        <taxon>Nostocaceae</taxon>
        <taxon>Nostoc</taxon>
    </lineage>
</organism>